<dbReference type="InterPro" id="IPR036661">
    <property type="entry name" value="Luciferase-like_sf"/>
</dbReference>
<feature type="domain" description="Luciferase-like" evidence="7">
    <location>
        <begin position="1"/>
        <end position="374"/>
    </location>
</feature>
<dbReference type="PANTHER" id="PTHR30011">
    <property type="entry name" value="ALKANESULFONATE MONOOXYGENASE-RELATED"/>
    <property type="match status" value="1"/>
</dbReference>
<evidence type="ECO:0000313" key="8">
    <source>
        <dbReference type="EMBL" id="GEP55203.1"/>
    </source>
</evidence>
<feature type="binding site" evidence="6">
    <location>
        <position position="52"/>
    </location>
    <ligand>
        <name>FMN</name>
        <dbReference type="ChEBI" id="CHEBI:58210"/>
    </ligand>
</feature>
<organism evidence="8 9">
    <name type="scientific">Reyranella soli</name>
    <dbReference type="NCBI Taxonomy" id="1230389"/>
    <lineage>
        <taxon>Bacteria</taxon>
        <taxon>Pseudomonadati</taxon>
        <taxon>Pseudomonadota</taxon>
        <taxon>Alphaproteobacteria</taxon>
        <taxon>Hyphomicrobiales</taxon>
        <taxon>Reyranellaceae</taxon>
        <taxon>Reyranella</taxon>
    </lineage>
</organism>
<name>A0A512N8G0_9HYPH</name>
<evidence type="ECO:0000259" key="7">
    <source>
        <dbReference type="Pfam" id="PF00296"/>
    </source>
</evidence>
<dbReference type="InterPro" id="IPR011251">
    <property type="entry name" value="Luciferase-like_dom"/>
</dbReference>
<dbReference type="AlphaFoldDB" id="A0A512N8G0"/>
<keyword evidence="4 8" id="KW-0503">Monooxygenase</keyword>
<feature type="binding site" evidence="6">
    <location>
        <position position="89"/>
    </location>
    <ligand>
        <name>FMN</name>
        <dbReference type="ChEBI" id="CHEBI:58210"/>
    </ligand>
</feature>
<keyword evidence="3" id="KW-0560">Oxidoreductase</keyword>
<keyword evidence="2 6" id="KW-0288">FMN</keyword>
<keyword evidence="9" id="KW-1185">Reference proteome</keyword>
<dbReference type="Pfam" id="PF00296">
    <property type="entry name" value="Bac_luciferase"/>
    <property type="match status" value="1"/>
</dbReference>
<comment type="similarity">
    <text evidence="5">Belongs to the NtaA/SnaA/DszA monooxygenase family.</text>
</comment>
<reference evidence="8 9" key="1">
    <citation type="submission" date="2019-07" db="EMBL/GenBank/DDBJ databases">
        <title>Whole genome shotgun sequence of Reyranella soli NBRC 108950.</title>
        <authorList>
            <person name="Hosoyama A."/>
            <person name="Uohara A."/>
            <person name="Ohji S."/>
            <person name="Ichikawa N."/>
        </authorList>
    </citation>
    <scope>NUCLEOTIDE SEQUENCE [LARGE SCALE GENOMIC DNA]</scope>
    <source>
        <strain evidence="8 9">NBRC 108950</strain>
    </source>
</reference>
<dbReference type="InterPro" id="IPR016215">
    <property type="entry name" value="NTA_MOA"/>
</dbReference>
<gene>
    <name evidence="8" type="ORF">RSO01_23690</name>
</gene>
<protein>
    <submittedName>
        <fullName evidence="8">Monooxygenase</fullName>
    </submittedName>
</protein>
<evidence type="ECO:0000256" key="2">
    <source>
        <dbReference type="ARBA" id="ARBA00022643"/>
    </source>
</evidence>
<accession>A0A512N8G0</accession>
<dbReference type="GO" id="GO:0004497">
    <property type="term" value="F:monooxygenase activity"/>
    <property type="evidence" value="ECO:0007669"/>
    <property type="project" value="UniProtKB-KW"/>
</dbReference>
<dbReference type="PIRSF" id="PIRSF000337">
    <property type="entry name" value="NTA_MOA"/>
    <property type="match status" value="1"/>
</dbReference>
<feature type="binding site" evidence="6">
    <location>
        <position position="212"/>
    </location>
    <ligand>
        <name>FMN</name>
        <dbReference type="ChEBI" id="CHEBI:58210"/>
    </ligand>
</feature>
<dbReference type="InterPro" id="IPR051260">
    <property type="entry name" value="Diverse_substr_monoxygenases"/>
</dbReference>
<evidence type="ECO:0000256" key="5">
    <source>
        <dbReference type="ARBA" id="ARBA00033748"/>
    </source>
</evidence>
<feature type="binding site" evidence="6">
    <location>
        <position position="138"/>
    </location>
    <ligand>
        <name>FMN</name>
        <dbReference type="ChEBI" id="CHEBI:58210"/>
    </ligand>
</feature>
<sequence>MRLGVFVQTPGHHVGGWRHPDAVVDGWPNLALMKHIAATAERGKFDMFFLGDGFATGYGEHPSTIGKFEPLTLLSALAMTTSRLGLAATGSTTYAEPYQIARSFASLDHLSGGRAAWNVVTTAYSKSAAVFGRQHPPHAERYAMAEEFVEACRILWDSWADDAFIADKKAGTFVRPGSLNVPSFHGKYFTVEGGLNVPRSPQGHPVLIQAGSSGPGQALASRIADVVFTAQNDLTEAQAFYRTVKVQVAGFGRGADEVLVMPGVFPVVGRTTGEAQEIFAELNRNIDTAQAFTVLSERLGSDMSVHPLDEPVPDLPETEHLKSRAALLIEMARREKLTLRQLYYRVAAARGHLLLIGTGAEIADVLETWFRAGAADGFNVMPPFFPGQFDAFVAEVVPHLQERGLFRADYTGTTLRDHLGLKRPARRS</sequence>
<feature type="binding site" evidence="6">
    <location>
        <position position="142"/>
    </location>
    <ligand>
        <name>FMN</name>
        <dbReference type="ChEBI" id="CHEBI:58210"/>
    </ligand>
</feature>
<dbReference type="GO" id="GO:0016705">
    <property type="term" value="F:oxidoreductase activity, acting on paired donors, with incorporation or reduction of molecular oxygen"/>
    <property type="evidence" value="ECO:0007669"/>
    <property type="project" value="InterPro"/>
</dbReference>
<keyword evidence="1 6" id="KW-0285">Flavoprotein</keyword>
<evidence type="ECO:0000256" key="1">
    <source>
        <dbReference type="ARBA" id="ARBA00022630"/>
    </source>
</evidence>
<evidence type="ECO:0000313" key="9">
    <source>
        <dbReference type="Proteomes" id="UP000321058"/>
    </source>
</evidence>
<proteinExistence type="inferred from homology"/>
<dbReference type="PANTHER" id="PTHR30011:SF16">
    <property type="entry name" value="C2H2 FINGER DOMAIN TRANSCRIPTION FACTOR (EUROFUNG)-RELATED"/>
    <property type="match status" value="1"/>
</dbReference>
<feature type="binding site" evidence="6">
    <location>
        <position position="213"/>
    </location>
    <ligand>
        <name>FMN</name>
        <dbReference type="ChEBI" id="CHEBI:58210"/>
    </ligand>
</feature>
<comment type="caution">
    <text evidence="8">The sequence shown here is derived from an EMBL/GenBank/DDBJ whole genome shotgun (WGS) entry which is preliminary data.</text>
</comment>
<dbReference type="NCBIfam" id="TIGR03860">
    <property type="entry name" value="FMN_nitrolo"/>
    <property type="match status" value="1"/>
</dbReference>
<dbReference type="CDD" id="cd01095">
    <property type="entry name" value="Nitrilotriacetate_monoxgenase"/>
    <property type="match status" value="1"/>
</dbReference>
<dbReference type="Gene3D" id="3.20.20.30">
    <property type="entry name" value="Luciferase-like domain"/>
    <property type="match status" value="1"/>
</dbReference>
<evidence type="ECO:0000256" key="3">
    <source>
        <dbReference type="ARBA" id="ARBA00023002"/>
    </source>
</evidence>
<dbReference type="RefSeq" id="WP_246158321.1">
    <property type="nucleotide sequence ID" value="NZ_BKAJ01000035.1"/>
</dbReference>
<evidence type="ECO:0000256" key="4">
    <source>
        <dbReference type="ARBA" id="ARBA00023033"/>
    </source>
</evidence>
<dbReference type="Proteomes" id="UP000321058">
    <property type="component" value="Unassembled WGS sequence"/>
</dbReference>
<dbReference type="SUPFAM" id="SSF51679">
    <property type="entry name" value="Bacterial luciferase-like"/>
    <property type="match status" value="1"/>
</dbReference>
<evidence type="ECO:0000256" key="6">
    <source>
        <dbReference type="PIRSR" id="PIRSR000337-1"/>
    </source>
</evidence>
<dbReference type="EMBL" id="BKAJ01000035">
    <property type="protein sequence ID" value="GEP55203.1"/>
    <property type="molecule type" value="Genomic_DNA"/>
</dbReference>